<feature type="transmembrane region" description="Helical" evidence="1">
    <location>
        <begin position="47"/>
        <end position="70"/>
    </location>
</feature>
<name>A0A812LB49_9DINO</name>
<keyword evidence="1" id="KW-0472">Membrane</keyword>
<keyword evidence="1" id="KW-0812">Transmembrane</keyword>
<dbReference type="EMBL" id="CAJNJA010009074">
    <property type="protein sequence ID" value="CAE7242843.1"/>
    <property type="molecule type" value="Genomic_DNA"/>
</dbReference>
<accession>A0A812LB49</accession>
<organism evidence="2 3">
    <name type="scientific">Symbiodinium necroappetens</name>
    <dbReference type="NCBI Taxonomy" id="1628268"/>
    <lineage>
        <taxon>Eukaryota</taxon>
        <taxon>Sar</taxon>
        <taxon>Alveolata</taxon>
        <taxon>Dinophyceae</taxon>
        <taxon>Suessiales</taxon>
        <taxon>Symbiodiniaceae</taxon>
        <taxon>Symbiodinium</taxon>
    </lineage>
</organism>
<feature type="transmembrane region" description="Helical" evidence="1">
    <location>
        <begin position="196"/>
        <end position="216"/>
    </location>
</feature>
<dbReference type="Proteomes" id="UP000601435">
    <property type="component" value="Unassembled WGS sequence"/>
</dbReference>
<dbReference type="OrthoDB" id="430500at2759"/>
<protein>
    <submittedName>
        <fullName evidence="2">Uncharacterized protein</fullName>
    </submittedName>
</protein>
<proteinExistence type="predicted"/>
<sequence>LQSLWAHVQSCATSLGFGVSLWIFSLGHCLVYLVGPDPFGQLIEYATWVWATGSFLVLGTLLEILARVSAQGGPVWRWRSWRRMMIPLCHQLEALVLTVMTFRLGMSIYLLHVALRGGALPVSVSNLDKATVLILCVYRALRTWEEFRGISVQETLHERRKKASMKKLWMHEFKEAWQEHRARQVVRIQQVLNKKWVQMLFFVSSLTYCAVEFFAFVRTSEVLGYALLFALGAEFLLRAWAQGGEHFFRPSLNKMEFCVLAAGTWCLFYATWYTQYLVSSKNEATAFATATAVLLLIHRCLRLLGIQLKISASEFDADSVASSLAVQAFMTNLGCYVDVPPTNVKVDLSASSIHIQKASLKPETLEGLHLPLAVTGALVEDLFVDLSSDSKEMGRLTFASRTHGRTRIRVKNLLLVLGPGPGLSSCPNKGGGHWHYQTVLAAKWRVVKMICQRLTVPVVEATAVRESQDSLGSLGSSKSLQEMRRSLMRDVRQSITRMPYTEMHLRNVSVQFEDPDSRLGYGCFLLGMKLDSLKLDWHQGRHCHAQLARWSLYAEPFAAADSSGVLLRSKPRKVAQDMVKLNSAERLRSWAFASMEDHRRNPLKQLRRMERFADRHNILTVQHVTIR</sequence>
<evidence type="ECO:0000256" key="1">
    <source>
        <dbReference type="SAM" id="Phobius"/>
    </source>
</evidence>
<reference evidence="2" key="1">
    <citation type="submission" date="2021-02" db="EMBL/GenBank/DDBJ databases">
        <authorList>
            <person name="Dougan E. K."/>
            <person name="Rhodes N."/>
            <person name="Thang M."/>
            <person name="Chan C."/>
        </authorList>
    </citation>
    <scope>NUCLEOTIDE SEQUENCE</scope>
</reference>
<evidence type="ECO:0000313" key="3">
    <source>
        <dbReference type="Proteomes" id="UP000601435"/>
    </source>
</evidence>
<feature type="non-terminal residue" evidence="2">
    <location>
        <position position="1"/>
    </location>
</feature>
<feature type="transmembrane region" description="Helical" evidence="1">
    <location>
        <begin position="222"/>
        <end position="240"/>
    </location>
</feature>
<gene>
    <name evidence="2" type="ORF">SNEC2469_LOCUS4541</name>
</gene>
<dbReference type="AlphaFoldDB" id="A0A812LB49"/>
<feature type="transmembrane region" description="Helical" evidence="1">
    <location>
        <begin position="91"/>
        <end position="112"/>
    </location>
</feature>
<evidence type="ECO:0000313" key="2">
    <source>
        <dbReference type="EMBL" id="CAE7242843.1"/>
    </source>
</evidence>
<keyword evidence="1" id="KW-1133">Transmembrane helix</keyword>
<feature type="transmembrane region" description="Helical" evidence="1">
    <location>
        <begin position="12"/>
        <end position="35"/>
    </location>
</feature>
<keyword evidence="3" id="KW-1185">Reference proteome</keyword>
<feature type="non-terminal residue" evidence="2">
    <location>
        <position position="627"/>
    </location>
</feature>
<comment type="caution">
    <text evidence="2">The sequence shown here is derived from an EMBL/GenBank/DDBJ whole genome shotgun (WGS) entry which is preliminary data.</text>
</comment>